<dbReference type="Proteomes" id="UP000182961">
    <property type="component" value="Unassembled WGS sequence"/>
</dbReference>
<dbReference type="InterPro" id="IPR002686">
    <property type="entry name" value="Transposase_17"/>
</dbReference>
<dbReference type="AlphaFoldDB" id="A0A1I4SHC8"/>
<proteinExistence type="predicted"/>
<organism evidence="2 3">
    <name type="scientific">Flavobacterium succinicans</name>
    <dbReference type="NCBI Taxonomy" id="29536"/>
    <lineage>
        <taxon>Bacteria</taxon>
        <taxon>Pseudomonadati</taxon>
        <taxon>Bacteroidota</taxon>
        <taxon>Flavobacteriia</taxon>
        <taxon>Flavobacteriales</taxon>
        <taxon>Flavobacteriaceae</taxon>
        <taxon>Flavobacterium</taxon>
    </lineage>
</organism>
<sequence>MVNEKYKKEPLVAGNYYHIYNRGNNGQDIFFDSGNYDYFLKLYHQYIYPIAETYAWCLMKNHFHLLVYLRTENEILKDFLEYSTVESPKTLDPSKQFGHLFNAYTQAINKRYSRTGVLFEKPFERKLITSEKYLNNLIYYIHNNPVHHGFVKTMADYPWSSYGSMVSDKPTKLQRDEVLEMFLGRQNFVDYHAKEQVVNDVIEFLIE</sequence>
<dbReference type="Gene3D" id="3.30.70.1290">
    <property type="entry name" value="Transposase IS200-like"/>
    <property type="match status" value="1"/>
</dbReference>
<reference evidence="3" key="1">
    <citation type="submission" date="2016-10" db="EMBL/GenBank/DDBJ databases">
        <authorList>
            <person name="Varghese N."/>
            <person name="Submissions S."/>
        </authorList>
    </citation>
    <scope>NUCLEOTIDE SEQUENCE [LARGE SCALE GENOMIC DNA]</scope>
    <source>
        <strain evidence="3">DSM 4002</strain>
    </source>
</reference>
<accession>A0A1I4SHC8</accession>
<name>A0A1I4SHC8_9FLAO</name>
<dbReference type="eggNOG" id="COG1943">
    <property type="taxonomic scope" value="Bacteria"/>
</dbReference>
<dbReference type="RefSeq" id="WP_024981592.1">
    <property type="nucleotide sequence ID" value="NZ_CBCRUM010000007.1"/>
</dbReference>
<evidence type="ECO:0000313" key="3">
    <source>
        <dbReference type="Proteomes" id="UP000182961"/>
    </source>
</evidence>
<dbReference type="SMART" id="SM01321">
    <property type="entry name" value="Y1_Tnp"/>
    <property type="match status" value="1"/>
</dbReference>
<dbReference type="GO" id="GO:0003677">
    <property type="term" value="F:DNA binding"/>
    <property type="evidence" value="ECO:0007669"/>
    <property type="project" value="InterPro"/>
</dbReference>
<dbReference type="PANTHER" id="PTHR34322:SF2">
    <property type="entry name" value="TRANSPOSASE IS200-LIKE DOMAIN-CONTAINING PROTEIN"/>
    <property type="match status" value="1"/>
</dbReference>
<feature type="domain" description="Transposase IS200-like" evidence="1">
    <location>
        <begin position="12"/>
        <end position="144"/>
    </location>
</feature>
<keyword evidence="3" id="KW-1185">Reference proteome</keyword>
<protein>
    <submittedName>
        <fullName evidence="2">REP element-mobilizing transposase RayT</fullName>
    </submittedName>
</protein>
<dbReference type="EMBL" id="FOUT01000001">
    <property type="protein sequence ID" value="SFM63814.1"/>
    <property type="molecule type" value="Genomic_DNA"/>
</dbReference>
<evidence type="ECO:0000313" key="2">
    <source>
        <dbReference type="EMBL" id="SFM63814.1"/>
    </source>
</evidence>
<dbReference type="PANTHER" id="PTHR34322">
    <property type="entry name" value="TRANSPOSASE, Y1_TNP DOMAIN-CONTAINING"/>
    <property type="match status" value="1"/>
</dbReference>
<dbReference type="InterPro" id="IPR036515">
    <property type="entry name" value="Transposase_17_sf"/>
</dbReference>
<evidence type="ECO:0000259" key="1">
    <source>
        <dbReference type="SMART" id="SM01321"/>
    </source>
</evidence>
<dbReference type="GO" id="GO:0004803">
    <property type="term" value="F:transposase activity"/>
    <property type="evidence" value="ECO:0007669"/>
    <property type="project" value="InterPro"/>
</dbReference>
<dbReference type="GO" id="GO:0006313">
    <property type="term" value="P:DNA transposition"/>
    <property type="evidence" value="ECO:0007669"/>
    <property type="project" value="InterPro"/>
</dbReference>
<dbReference type="SUPFAM" id="SSF143422">
    <property type="entry name" value="Transposase IS200-like"/>
    <property type="match status" value="1"/>
</dbReference>
<gene>
    <name evidence="2" type="ORF">SAMN05444143_101828</name>
</gene>